<dbReference type="Proteomes" id="UP000076532">
    <property type="component" value="Unassembled WGS sequence"/>
</dbReference>
<evidence type="ECO:0000256" key="1">
    <source>
        <dbReference type="ARBA" id="ARBA00007378"/>
    </source>
</evidence>
<protein>
    <submittedName>
        <fullName evidence="2">OsmC-like protein</fullName>
    </submittedName>
</protein>
<dbReference type="EMBL" id="KV417560">
    <property type="protein sequence ID" value="KZP19836.1"/>
    <property type="molecule type" value="Genomic_DNA"/>
</dbReference>
<dbReference type="NCBIfam" id="TIGR03561">
    <property type="entry name" value="organ_hyd_perox"/>
    <property type="match status" value="1"/>
</dbReference>
<dbReference type="AlphaFoldDB" id="A0A166IHN6"/>
<sequence>MLNITARSTLKNAARLRAISAQPTIAKRTIITLKDHKYTAHAKATGGGRNGEVSSDGPAGLNLHLSSPKALGGKEDGQNPEQLFAMGYSSCFLGALHMMAKKTGKEDLAKNAVIHARVHLGEAEKIGGFGIAVDISVEGVEDDALIQAAHENCPYSRALSQGAVVNVSKA</sequence>
<dbReference type="OrthoDB" id="60422at2759"/>
<dbReference type="PANTHER" id="PTHR33797:SF2">
    <property type="entry name" value="ORGANIC HYDROPEROXIDE RESISTANCE PROTEIN-LIKE"/>
    <property type="match status" value="1"/>
</dbReference>
<dbReference type="Pfam" id="PF02566">
    <property type="entry name" value="OsmC"/>
    <property type="match status" value="1"/>
</dbReference>
<comment type="similarity">
    <text evidence="1">Belongs to the OsmC/Ohr family.</text>
</comment>
<keyword evidence="3" id="KW-1185">Reference proteome</keyword>
<dbReference type="PANTHER" id="PTHR33797">
    <property type="entry name" value="ORGANIC HYDROPEROXIDE RESISTANCE PROTEIN-LIKE"/>
    <property type="match status" value="1"/>
</dbReference>
<dbReference type="InterPro" id="IPR015946">
    <property type="entry name" value="KH_dom-like_a/b"/>
</dbReference>
<evidence type="ECO:0000313" key="2">
    <source>
        <dbReference type="EMBL" id="KZP19836.1"/>
    </source>
</evidence>
<dbReference type="GO" id="GO:0006979">
    <property type="term" value="P:response to oxidative stress"/>
    <property type="evidence" value="ECO:0007669"/>
    <property type="project" value="InterPro"/>
</dbReference>
<dbReference type="InterPro" id="IPR003718">
    <property type="entry name" value="OsmC/Ohr_fam"/>
</dbReference>
<name>A0A166IHN6_9AGAM</name>
<proteinExistence type="inferred from homology"/>
<dbReference type="InterPro" id="IPR036102">
    <property type="entry name" value="OsmC/Ohrsf"/>
</dbReference>
<organism evidence="2 3">
    <name type="scientific">Athelia psychrophila</name>
    <dbReference type="NCBI Taxonomy" id="1759441"/>
    <lineage>
        <taxon>Eukaryota</taxon>
        <taxon>Fungi</taxon>
        <taxon>Dikarya</taxon>
        <taxon>Basidiomycota</taxon>
        <taxon>Agaricomycotina</taxon>
        <taxon>Agaricomycetes</taxon>
        <taxon>Agaricomycetidae</taxon>
        <taxon>Atheliales</taxon>
        <taxon>Atheliaceae</taxon>
        <taxon>Athelia</taxon>
    </lineage>
</organism>
<dbReference type="Gene3D" id="2.20.25.10">
    <property type="match status" value="1"/>
</dbReference>
<evidence type="ECO:0000313" key="3">
    <source>
        <dbReference type="Proteomes" id="UP000076532"/>
    </source>
</evidence>
<accession>A0A166IHN6</accession>
<dbReference type="InterPro" id="IPR019953">
    <property type="entry name" value="OHR"/>
</dbReference>
<dbReference type="Gene3D" id="3.30.300.20">
    <property type="match status" value="1"/>
</dbReference>
<reference evidence="2 3" key="1">
    <citation type="journal article" date="2016" name="Mol. Biol. Evol.">
        <title>Comparative Genomics of Early-Diverging Mushroom-Forming Fungi Provides Insights into the Origins of Lignocellulose Decay Capabilities.</title>
        <authorList>
            <person name="Nagy L.G."/>
            <person name="Riley R."/>
            <person name="Tritt A."/>
            <person name="Adam C."/>
            <person name="Daum C."/>
            <person name="Floudas D."/>
            <person name="Sun H."/>
            <person name="Yadav J.S."/>
            <person name="Pangilinan J."/>
            <person name="Larsson K.H."/>
            <person name="Matsuura K."/>
            <person name="Barry K."/>
            <person name="Labutti K."/>
            <person name="Kuo R."/>
            <person name="Ohm R.A."/>
            <person name="Bhattacharya S.S."/>
            <person name="Shirouzu T."/>
            <person name="Yoshinaga Y."/>
            <person name="Martin F.M."/>
            <person name="Grigoriev I.V."/>
            <person name="Hibbett D.S."/>
        </authorList>
    </citation>
    <scope>NUCLEOTIDE SEQUENCE [LARGE SCALE GENOMIC DNA]</scope>
    <source>
        <strain evidence="2 3">CBS 109695</strain>
    </source>
</reference>
<gene>
    <name evidence="2" type="ORF">FIBSPDRAFT_790250</name>
</gene>
<dbReference type="SUPFAM" id="SSF82784">
    <property type="entry name" value="OsmC-like"/>
    <property type="match status" value="1"/>
</dbReference>